<feature type="region of interest" description="Disordered" evidence="2">
    <location>
        <begin position="1"/>
        <end position="43"/>
    </location>
</feature>
<protein>
    <submittedName>
        <fullName evidence="3">Transcriptional regulator BolA</fullName>
    </submittedName>
</protein>
<name>A0A238KD10_9RHOB</name>
<organism evidence="3 4">
    <name type="scientific">Pelagimonas varians</name>
    <dbReference type="NCBI Taxonomy" id="696760"/>
    <lineage>
        <taxon>Bacteria</taxon>
        <taxon>Pseudomonadati</taxon>
        <taxon>Pseudomonadota</taxon>
        <taxon>Alphaproteobacteria</taxon>
        <taxon>Rhodobacterales</taxon>
        <taxon>Roseobacteraceae</taxon>
        <taxon>Pelagimonas</taxon>
    </lineage>
</organism>
<reference evidence="3 4" key="1">
    <citation type="submission" date="2017-05" db="EMBL/GenBank/DDBJ databases">
        <authorList>
            <person name="Song R."/>
            <person name="Chenine A.L."/>
            <person name="Ruprecht R.M."/>
        </authorList>
    </citation>
    <scope>NUCLEOTIDE SEQUENCE [LARGE SCALE GENOMIC DNA]</scope>
    <source>
        <strain evidence="3 4">CECT 8663</strain>
    </source>
</reference>
<dbReference type="GO" id="GO:0016226">
    <property type="term" value="P:iron-sulfur cluster assembly"/>
    <property type="evidence" value="ECO:0007669"/>
    <property type="project" value="TreeGrafter"/>
</dbReference>
<evidence type="ECO:0000256" key="1">
    <source>
        <dbReference type="RuleBase" id="RU003860"/>
    </source>
</evidence>
<dbReference type="InterPro" id="IPR002634">
    <property type="entry name" value="BolA"/>
</dbReference>
<dbReference type="EMBL" id="FXYH01000006">
    <property type="protein sequence ID" value="SMX40715.1"/>
    <property type="molecule type" value="Genomic_DNA"/>
</dbReference>
<keyword evidence="4" id="KW-1185">Reference proteome</keyword>
<feature type="compositionally biased region" description="Basic and acidic residues" evidence="2">
    <location>
        <begin position="1"/>
        <end position="12"/>
    </location>
</feature>
<dbReference type="PIRSF" id="PIRSF003113">
    <property type="entry name" value="BolA"/>
    <property type="match status" value="1"/>
</dbReference>
<dbReference type="InterPro" id="IPR036065">
    <property type="entry name" value="BolA-like_sf"/>
</dbReference>
<gene>
    <name evidence="3" type="ORF">PEV8663_02094</name>
</gene>
<sequence length="85" mass="9271">MSKSAEIHKRLSDALAPTTIDVRNDSSRHSGHSGDDGSGESHFHVMLRSPAFEGKTRIARHRMVHQAMGAELVTSIHALSLDLDV</sequence>
<accession>A0A238KD10</accession>
<evidence type="ECO:0000313" key="4">
    <source>
        <dbReference type="Proteomes" id="UP000220836"/>
    </source>
</evidence>
<dbReference type="PANTHER" id="PTHR46230:SF7">
    <property type="entry name" value="BOLA-LIKE PROTEIN 1"/>
    <property type="match status" value="1"/>
</dbReference>
<dbReference type="SUPFAM" id="SSF82657">
    <property type="entry name" value="BolA-like"/>
    <property type="match status" value="1"/>
</dbReference>
<dbReference type="PANTHER" id="PTHR46230">
    <property type="match status" value="1"/>
</dbReference>
<proteinExistence type="inferred from homology"/>
<dbReference type="AlphaFoldDB" id="A0A238KD10"/>
<dbReference type="Gene3D" id="3.30.300.90">
    <property type="entry name" value="BolA-like"/>
    <property type="match status" value="1"/>
</dbReference>
<evidence type="ECO:0000256" key="2">
    <source>
        <dbReference type="SAM" id="MobiDB-lite"/>
    </source>
</evidence>
<dbReference type="OrthoDB" id="9811118at2"/>
<comment type="similarity">
    <text evidence="1">Belongs to the BolA/IbaG family.</text>
</comment>
<dbReference type="Proteomes" id="UP000220836">
    <property type="component" value="Unassembled WGS sequence"/>
</dbReference>
<evidence type="ECO:0000313" key="3">
    <source>
        <dbReference type="EMBL" id="SMX40715.1"/>
    </source>
</evidence>
<feature type="compositionally biased region" description="Basic and acidic residues" evidence="2">
    <location>
        <begin position="22"/>
        <end position="43"/>
    </location>
</feature>
<dbReference type="RefSeq" id="WP_097804595.1">
    <property type="nucleotide sequence ID" value="NZ_FXYH01000006.1"/>
</dbReference>
<dbReference type="Pfam" id="PF01722">
    <property type="entry name" value="BolA"/>
    <property type="match status" value="1"/>
</dbReference>